<proteinExistence type="predicted"/>
<protein>
    <submittedName>
        <fullName evidence="1">Auxin response factor 3-like</fullName>
    </submittedName>
</protein>
<dbReference type="AlphaFoldDB" id="A0A392TFM8"/>
<reference evidence="1 2" key="1">
    <citation type="journal article" date="2018" name="Front. Plant Sci.">
        <title>Red Clover (Trifolium pratense) and Zigzag Clover (T. medium) - A Picture of Genomic Similarities and Differences.</title>
        <authorList>
            <person name="Dluhosova J."/>
            <person name="Istvanek J."/>
            <person name="Nedelnik J."/>
            <person name="Repkova J."/>
        </authorList>
    </citation>
    <scope>NUCLEOTIDE SEQUENCE [LARGE SCALE GENOMIC DNA]</scope>
    <source>
        <strain evidence="2">cv. 10/8</strain>
        <tissue evidence="1">Leaf</tissue>
    </source>
</reference>
<sequence length="54" mass="5684">GDDGELRLGIRRAVQLKSSGSFAAPSGMQLDPGALMDVVNSLSKRTAFSVCYNP</sequence>
<comment type="caution">
    <text evidence="1">The sequence shown here is derived from an EMBL/GenBank/DDBJ whole genome shotgun (WGS) entry which is preliminary data.</text>
</comment>
<evidence type="ECO:0000313" key="1">
    <source>
        <dbReference type="EMBL" id="MCI59943.1"/>
    </source>
</evidence>
<organism evidence="1 2">
    <name type="scientific">Trifolium medium</name>
    <dbReference type="NCBI Taxonomy" id="97028"/>
    <lineage>
        <taxon>Eukaryota</taxon>
        <taxon>Viridiplantae</taxon>
        <taxon>Streptophyta</taxon>
        <taxon>Embryophyta</taxon>
        <taxon>Tracheophyta</taxon>
        <taxon>Spermatophyta</taxon>
        <taxon>Magnoliopsida</taxon>
        <taxon>eudicotyledons</taxon>
        <taxon>Gunneridae</taxon>
        <taxon>Pentapetalae</taxon>
        <taxon>rosids</taxon>
        <taxon>fabids</taxon>
        <taxon>Fabales</taxon>
        <taxon>Fabaceae</taxon>
        <taxon>Papilionoideae</taxon>
        <taxon>50 kb inversion clade</taxon>
        <taxon>NPAAA clade</taxon>
        <taxon>Hologalegina</taxon>
        <taxon>IRL clade</taxon>
        <taxon>Trifolieae</taxon>
        <taxon>Trifolium</taxon>
    </lineage>
</organism>
<keyword evidence="2" id="KW-1185">Reference proteome</keyword>
<accession>A0A392TFM8</accession>
<feature type="non-terminal residue" evidence="1">
    <location>
        <position position="54"/>
    </location>
</feature>
<dbReference type="Proteomes" id="UP000265520">
    <property type="component" value="Unassembled WGS sequence"/>
</dbReference>
<dbReference type="EMBL" id="LXQA010572433">
    <property type="protein sequence ID" value="MCI59943.1"/>
    <property type="molecule type" value="Genomic_DNA"/>
</dbReference>
<name>A0A392TFM8_9FABA</name>
<feature type="non-terminal residue" evidence="1">
    <location>
        <position position="1"/>
    </location>
</feature>
<evidence type="ECO:0000313" key="2">
    <source>
        <dbReference type="Proteomes" id="UP000265520"/>
    </source>
</evidence>